<reference evidence="2 3" key="1">
    <citation type="journal article" date="2023" name="Hortic Res">
        <title>Pangenome of water caltrop reveals structural variations and asymmetric subgenome divergence after allopolyploidization.</title>
        <authorList>
            <person name="Zhang X."/>
            <person name="Chen Y."/>
            <person name="Wang L."/>
            <person name="Yuan Y."/>
            <person name="Fang M."/>
            <person name="Shi L."/>
            <person name="Lu R."/>
            <person name="Comes H.P."/>
            <person name="Ma Y."/>
            <person name="Chen Y."/>
            <person name="Huang G."/>
            <person name="Zhou Y."/>
            <person name="Zheng Z."/>
            <person name="Qiu Y."/>
        </authorList>
    </citation>
    <scope>NUCLEOTIDE SEQUENCE [LARGE SCALE GENOMIC DNA]</scope>
    <source>
        <tissue evidence="2">Roots</tissue>
    </source>
</reference>
<dbReference type="EMBL" id="JAXIOK010000013">
    <property type="protein sequence ID" value="KAK4756449.1"/>
    <property type="molecule type" value="Genomic_DNA"/>
</dbReference>
<protein>
    <submittedName>
        <fullName evidence="2">Uncharacterized protein</fullName>
    </submittedName>
</protein>
<feature type="compositionally biased region" description="Polar residues" evidence="1">
    <location>
        <begin position="176"/>
        <end position="191"/>
    </location>
</feature>
<dbReference type="PANTHER" id="PTHR34356">
    <property type="entry name" value="ANTIGENIC HEAT-STABLE PROTEIN"/>
    <property type="match status" value="1"/>
</dbReference>
<evidence type="ECO:0000313" key="2">
    <source>
        <dbReference type="EMBL" id="KAK4756449.1"/>
    </source>
</evidence>
<dbReference type="Proteomes" id="UP001345219">
    <property type="component" value="Chromosome 6"/>
</dbReference>
<feature type="region of interest" description="Disordered" evidence="1">
    <location>
        <begin position="118"/>
        <end position="191"/>
    </location>
</feature>
<keyword evidence="3" id="KW-1185">Reference proteome</keyword>
<name>A0AAN7K1B1_9MYRT</name>
<comment type="caution">
    <text evidence="2">The sequence shown here is derived from an EMBL/GenBank/DDBJ whole genome shotgun (WGS) entry which is preliminary data.</text>
</comment>
<dbReference type="PANTHER" id="PTHR34356:SF1">
    <property type="entry name" value="ANTIGENIC HEAT-STABLE PROTEIN"/>
    <property type="match status" value="1"/>
</dbReference>
<accession>A0AAN7K1B1</accession>
<proteinExistence type="predicted"/>
<organism evidence="2 3">
    <name type="scientific">Trapa incisa</name>
    <dbReference type="NCBI Taxonomy" id="236973"/>
    <lineage>
        <taxon>Eukaryota</taxon>
        <taxon>Viridiplantae</taxon>
        <taxon>Streptophyta</taxon>
        <taxon>Embryophyta</taxon>
        <taxon>Tracheophyta</taxon>
        <taxon>Spermatophyta</taxon>
        <taxon>Magnoliopsida</taxon>
        <taxon>eudicotyledons</taxon>
        <taxon>Gunneridae</taxon>
        <taxon>Pentapetalae</taxon>
        <taxon>rosids</taxon>
        <taxon>malvids</taxon>
        <taxon>Myrtales</taxon>
        <taxon>Lythraceae</taxon>
        <taxon>Trapa</taxon>
    </lineage>
</organism>
<evidence type="ECO:0000256" key="1">
    <source>
        <dbReference type="SAM" id="MobiDB-lite"/>
    </source>
</evidence>
<gene>
    <name evidence="2" type="ORF">SAY87_006576</name>
</gene>
<feature type="compositionally biased region" description="Basic and acidic residues" evidence="1">
    <location>
        <begin position="126"/>
        <end position="147"/>
    </location>
</feature>
<sequence>MASSSVITPEDLLESLMNDGTMDALRSKIINQLKANEELKSTTIRMAEESKVLKMPGAEKQSKRELFDALRQELEAPVLEKASKSVWEIILDNDGLGKEINETVEKVFCRLSGREPPLQPSDFEGLQDRAIENNKGKEKQKDRREEMILAPKKRSYVMMNSDGESEGVKERDETPNPESSTVSTTSTKDII</sequence>
<dbReference type="AlphaFoldDB" id="A0AAN7K1B1"/>
<evidence type="ECO:0000313" key="3">
    <source>
        <dbReference type="Proteomes" id="UP001345219"/>
    </source>
</evidence>